<dbReference type="EMBL" id="MCBQ01004260">
    <property type="protein sequence ID" value="RKF80764.1"/>
    <property type="molecule type" value="Genomic_DNA"/>
</dbReference>
<evidence type="ECO:0000256" key="1">
    <source>
        <dbReference type="SAM" id="MobiDB-lite"/>
    </source>
</evidence>
<dbReference type="GO" id="GO:0003729">
    <property type="term" value="F:mRNA binding"/>
    <property type="evidence" value="ECO:0007669"/>
    <property type="project" value="TreeGrafter"/>
</dbReference>
<accession>A0A420J1X8</accession>
<protein>
    <submittedName>
        <fullName evidence="2">Putative pentatricopeptide repeat protein</fullName>
    </submittedName>
</protein>
<proteinExistence type="predicted"/>
<dbReference type="Proteomes" id="UP000283383">
    <property type="component" value="Unassembled WGS sequence"/>
</dbReference>
<keyword evidence="3" id="KW-1185">Reference proteome</keyword>
<dbReference type="PANTHER" id="PTHR47938">
    <property type="entry name" value="RESPIRATORY COMPLEX I CHAPERONE (CIA84), PUTATIVE (AFU_ORTHOLOGUE AFUA_2G06020)-RELATED"/>
    <property type="match status" value="1"/>
</dbReference>
<evidence type="ECO:0000313" key="3">
    <source>
        <dbReference type="Proteomes" id="UP000283383"/>
    </source>
</evidence>
<organism evidence="2 3">
    <name type="scientific">Golovinomyces cichoracearum</name>
    <dbReference type="NCBI Taxonomy" id="62708"/>
    <lineage>
        <taxon>Eukaryota</taxon>
        <taxon>Fungi</taxon>
        <taxon>Dikarya</taxon>
        <taxon>Ascomycota</taxon>
        <taxon>Pezizomycotina</taxon>
        <taxon>Leotiomycetes</taxon>
        <taxon>Erysiphales</taxon>
        <taxon>Erysiphaceae</taxon>
        <taxon>Golovinomyces</taxon>
    </lineage>
</organism>
<dbReference type="AlphaFoldDB" id="A0A420J1X8"/>
<dbReference type="Gene3D" id="1.25.40.10">
    <property type="entry name" value="Tetratricopeptide repeat domain"/>
    <property type="match status" value="1"/>
</dbReference>
<feature type="region of interest" description="Disordered" evidence="1">
    <location>
        <begin position="160"/>
        <end position="195"/>
    </location>
</feature>
<reference evidence="2 3" key="1">
    <citation type="journal article" date="2018" name="BMC Genomics">
        <title>Comparative genome analyses reveal sequence features reflecting distinct modes of host-adaptation between dicot and monocot powdery mildew.</title>
        <authorList>
            <person name="Wu Y."/>
            <person name="Ma X."/>
            <person name="Pan Z."/>
            <person name="Kale S.D."/>
            <person name="Song Y."/>
            <person name="King H."/>
            <person name="Zhang Q."/>
            <person name="Presley C."/>
            <person name="Deng X."/>
            <person name="Wei C.I."/>
            <person name="Xiao S."/>
        </authorList>
    </citation>
    <scope>NUCLEOTIDE SEQUENCE [LARGE SCALE GENOMIC DNA]</scope>
    <source>
        <strain evidence="2">UMSG3</strain>
    </source>
</reference>
<dbReference type="PANTHER" id="PTHR47938:SF35">
    <property type="entry name" value="PENTATRICOPEPTIDE REPEAT-CONTAINING PROTEIN 4, MITOCHONDRIAL-RELATED"/>
    <property type="match status" value="1"/>
</dbReference>
<sequence>MPLQHKYFTSKVGGFICKSCLSRLLAGRQPSTYRSFSNRSTLGTKPDGSASPRMDREVHFYDQTPDGNRVERFVDKEYDEKADAELLDEDLKQTIEENKPTIRKLYKSSIPNEYQLSGGLGNFEKAGERIKAFVERVKSFGHLESLPPEKLRKLEEDILNQTTDNQDEPTKSEPLKETTEENAQKSEDFNEVDPNEFDFSDLQKYLPSEPIDLPSKAGNKDDKVPNNRTSRRFQVSDFPKPYQENINLLQDCIEACFEYDQTKKIRGKAVKVTKDMLKSHLARSYMFARKGLLAVPESVPLIMWEDLWQILVVESKENLNRLTYTRRIGEDMDELGIYMTPPQHLAYVEALFLDGARKSAIVKWQGRKPRRNDPIWEEYWEIGLRMLAQFGRFDHALKIAEFYFEGMKNRSRYRALMPLIKACLVSKKDLWMQRAWALYIRLRCNLDNEMVMKDYDVLISWFMDAEKPDLALAIFRDMMLSGNKTKNIHDSTAIHKISGIVADFEGVKIDQSELEWENTREISVLPVKFRNKFFFGSWIKKLIGDNELSSAKKVLDLMQDHGITPSPMHMNGLIGAWFRRGSEDDFALADTMAWRMINRRLEYMEIRNYQHSLEKPLRPNLNGTSIGDKSALIFPMATIETYCLLVQQYRQRQKKDMLPPLFTSFVKSRIPPNCRYMNQIILTDTRNHKTSLAFDTYQSITARGVKPDHETFILLWNLMKRSVDPSVGRKGNWQSPIIGTCRNLFAEMMKWKVSLSERHKFPRELYDLIILSFSLKQDQVATAVALRALQQEFGMYPDENCIRTIVLQLARHGLRNKVGMKPRRLNLSSSVTKDRIGNVMEFFEKIKSGRAEHLLQKGIDPDQLSIDARKEESIVISVEVLRHVTTARIFGEKRNDFNCSIAAKQAAEQMGVPNCQIWEECSPTAITTKP</sequence>
<evidence type="ECO:0000313" key="2">
    <source>
        <dbReference type="EMBL" id="RKF80764.1"/>
    </source>
</evidence>
<feature type="region of interest" description="Disordered" evidence="1">
    <location>
        <begin position="209"/>
        <end position="230"/>
    </location>
</feature>
<feature type="compositionally biased region" description="Basic and acidic residues" evidence="1">
    <location>
        <begin position="168"/>
        <end position="188"/>
    </location>
</feature>
<comment type="caution">
    <text evidence="2">The sequence shown here is derived from an EMBL/GenBank/DDBJ whole genome shotgun (WGS) entry which is preliminary data.</text>
</comment>
<feature type="region of interest" description="Disordered" evidence="1">
    <location>
        <begin position="34"/>
        <end position="55"/>
    </location>
</feature>
<feature type="compositionally biased region" description="Polar residues" evidence="1">
    <location>
        <begin position="34"/>
        <end position="43"/>
    </location>
</feature>
<name>A0A420J1X8_9PEZI</name>
<dbReference type="InterPro" id="IPR011990">
    <property type="entry name" value="TPR-like_helical_dom_sf"/>
</dbReference>
<gene>
    <name evidence="2" type="ORF">GcM3_042013</name>
</gene>